<dbReference type="InterPro" id="IPR036259">
    <property type="entry name" value="MFS_trans_sf"/>
</dbReference>
<evidence type="ECO:0000259" key="7">
    <source>
        <dbReference type="PROSITE" id="PS50850"/>
    </source>
</evidence>
<keyword evidence="3 6" id="KW-1133">Transmembrane helix</keyword>
<keyword evidence="2 6" id="KW-0812">Transmembrane</keyword>
<name>A0AAD5WME8_9PEZI</name>
<dbReference type="InterPro" id="IPR005828">
    <property type="entry name" value="MFS_sugar_transport-like"/>
</dbReference>
<evidence type="ECO:0000313" key="8">
    <source>
        <dbReference type="EMBL" id="KAJ2893520.1"/>
    </source>
</evidence>
<protein>
    <recommendedName>
        <fullName evidence="7">Major facilitator superfamily (MFS) profile domain-containing protein</fullName>
    </recommendedName>
</protein>
<feature type="compositionally biased region" description="Basic and acidic residues" evidence="5">
    <location>
        <begin position="77"/>
        <end position="96"/>
    </location>
</feature>
<comment type="caution">
    <text evidence="8">The sequence shown here is derived from an EMBL/GenBank/DDBJ whole genome shotgun (WGS) entry which is preliminary data.</text>
</comment>
<evidence type="ECO:0000256" key="2">
    <source>
        <dbReference type="ARBA" id="ARBA00022692"/>
    </source>
</evidence>
<gene>
    <name evidence="8" type="ORF">MKZ38_008505</name>
</gene>
<feature type="transmembrane region" description="Helical" evidence="6">
    <location>
        <begin position="7"/>
        <end position="28"/>
    </location>
</feature>
<dbReference type="GO" id="GO:0022857">
    <property type="term" value="F:transmembrane transporter activity"/>
    <property type="evidence" value="ECO:0007669"/>
    <property type="project" value="InterPro"/>
</dbReference>
<accession>A0AAD5WME8</accession>
<evidence type="ECO:0000256" key="3">
    <source>
        <dbReference type="ARBA" id="ARBA00022989"/>
    </source>
</evidence>
<feature type="region of interest" description="Disordered" evidence="5">
    <location>
        <begin position="68"/>
        <end position="96"/>
    </location>
</feature>
<dbReference type="GO" id="GO:0016020">
    <property type="term" value="C:membrane"/>
    <property type="evidence" value="ECO:0007669"/>
    <property type="project" value="UniProtKB-SubCell"/>
</dbReference>
<evidence type="ECO:0000256" key="1">
    <source>
        <dbReference type="ARBA" id="ARBA00004141"/>
    </source>
</evidence>
<dbReference type="PROSITE" id="PS50850">
    <property type="entry name" value="MFS"/>
    <property type="match status" value="1"/>
</dbReference>
<organism evidence="8 9">
    <name type="scientific">Zalerion maritima</name>
    <dbReference type="NCBI Taxonomy" id="339359"/>
    <lineage>
        <taxon>Eukaryota</taxon>
        <taxon>Fungi</taxon>
        <taxon>Dikarya</taxon>
        <taxon>Ascomycota</taxon>
        <taxon>Pezizomycotina</taxon>
        <taxon>Sordariomycetes</taxon>
        <taxon>Lulworthiomycetidae</taxon>
        <taxon>Lulworthiales</taxon>
        <taxon>Lulworthiaceae</taxon>
        <taxon>Zalerion</taxon>
    </lineage>
</organism>
<proteinExistence type="predicted"/>
<dbReference type="InterPro" id="IPR020846">
    <property type="entry name" value="MFS_dom"/>
</dbReference>
<keyword evidence="4 6" id="KW-0472">Membrane</keyword>
<dbReference type="AlphaFoldDB" id="A0AAD5WME8"/>
<dbReference type="Pfam" id="PF00083">
    <property type="entry name" value="Sugar_tr"/>
    <property type="match status" value="1"/>
</dbReference>
<sequence>MFLSMSYGVYFFFASLMIISAVYVFFVVPETKSIPLESMGRLFEIKPVWKANEQLLAELGAEDEEFRHNADGAGLGGEKERASVDEFENKGAERNA</sequence>
<dbReference type="Gene3D" id="1.20.1250.20">
    <property type="entry name" value="MFS general substrate transporter like domains"/>
    <property type="match status" value="1"/>
</dbReference>
<comment type="subcellular location">
    <subcellularLocation>
        <location evidence="1">Membrane</location>
        <topology evidence="1">Multi-pass membrane protein</topology>
    </subcellularLocation>
</comment>
<dbReference type="Proteomes" id="UP001201980">
    <property type="component" value="Unassembled WGS sequence"/>
</dbReference>
<evidence type="ECO:0000256" key="6">
    <source>
        <dbReference type="SAM" id="Phobius"/>
    </source>
</evidence>
<evidence type="ECO:0000256" key="4">
    <source>
        <dbReference type="ARBA" id="ARBA00023136"/>
    </source>
</evidence>
<dbReference type="EMBL" id="JAKWBI020000593">
    <property type="protein sequence ID" value="KAJ2893520.1"/>
    <property type="molecule type" value="Genomic_DNA"/>
</dbReference>
<evidence type="ECO:0000313" key="9">
    <source>
        <dbReference type="Proteomes" id="UP001201980"/>
    </source>
</evidence>
<feature type="domain" description="Major facilitator superfamily (MFS) profile" evidence="7">
    <location>
        <begin position="1"/>
        <end position="32"/>
    </location>
</feature>
<keyword evidence="9" id="KW-1185">Reference proteome</keyword>
<evidence type="ECO:0000256" key="5">
    <source>
        <dbReference type="SAM" id="MobiDB-lite"/>
    </source>
</evidence>
<reference evidence="8" key="1">
    <citation type="submission" date="2022-07" db="EMBL/GenBank/DDBJ databases">
        <title>Draft genome sequence of Zalerion maritima ATCC 34329, a (micro)plastics degrading marine fungus.</title>
        <authorList>
            <person name="Paco A."/>
            <person name="Goncalves M.F.M."/>
            <person name="Rocha-Santos T.A.P."/>
            <person name="Alves A."/>
        </authorList>
    </citation>
    <scope>NUCLEOTIDE SEQUENCE</scope>
    <source>
        <strain evidence="8">ATCC 34329</strain>
    </source>
</reference>